<feature type="transmembrane region" description="Helical" evidence="1">
    <location>
        <begin position="64"/>
        <end position="85"/>
    </location>
</feature>
<comment type="caution">
    <text evidence="2">The sequence shown here is derived from an EMBL/GenBank/DDBJ whole genome shotgun (WGS) entry which is preliminary data.</text>
</comment>
<dbReference type="Proteomes" id="UP001057455">
    <property type="component" value="Unassembled WGS sequence"/>
</dbReference>
<feature type="transmembrane region" description="Helical" evidence="1">
    <location>
        <begin position="242"/>
        <end position="268"/>
    </location>
</feature>
<organism evidence="2 3">
    <name type="scientific">Babesia ovis</name>
    <dbReference type="NCBI Taxonomy" id="5869"/>
    <lineage>
        <taxon>Eukaryota</taxon>
        <taxon>Sar</taxon>
        <taxon>Alveolata</taxon>
        <taxon>Apicomplexa</taxon>
        <taxon>Aconoidasida</taxon>
        <taxon>Piroplasmida</taxon>
        <taxon>Babesiidae</taxon>
        <taxon>Babesia</taxon>
    </lineage>
</organism>
<evidence type="ECO:0000256" key="1">
    <source>
        <dbReference type="SAM" id="Phobius"/>
    </source>
</evidence>
<reference evidence="2" key="1">
    <citation type="submission" date="2019-12" db="EMBL/GenBank/DDBJ databases">
        <title>Genome sequence of Babesia ovis.</title>
        <authorList>
            <person name="Yamagishi J."/>
            <person name="Sevinc F."/>
            <person name="Xuan X."/>
        </authorList>
    </citation>
    <scope>NUCLEOTIDE SEQUENCE</scope>
    <source>
        <strain evidence="2">Selcuk</strain>
    </source>
</reference>
<protein>
    <submittedName>
        <fullName evidence="2">Immunoglobulin A heavy chain variable, putative</fullName>
    </submittedName>
</protein>
<evidence type="ECO:0000313" key="3">
    <source>
        <dbReference type="Proteomes" id="UP001057455"/>
    </source>
</evidence>
<evidence type="ECO:0000313" key="2">
    <source>
        <dbReference type="EMBL" id="GFE55816.1"/>
    </source>
</evidence>
<keyword evidence="1" id="KW-0812">Transmembrane</keyword>
<feature type="transmembrane region" description="Helical" evidence="1">
    <location>
        <begin position="289"/>
        <end position="311"/>
    </location>
</feature>
<accession>A0A9W5TDL8</accession>
<dbReference type="OrthoDB" id="10446265at2759"/>
<keyword evidence="1" id="KW-1133">Transmembrane helix</keyword>
<feature type="transmembrane region" description="Helical" evidence="1">
    <location>
        <begin position="207"/>
        <end position="230"/>
    </location>
</feature>
<gene>
    <name evidence="2" type="ORF">BaOVIS_032200</name>
</gene>
<keyword evidence="3" id="KW-1185">Reference proteome</keyword>
<sequence>MKYDGADVVISRLNTVEGFDDRFDIESSADLSQISTSGEVSEKVPSKVDESNEQATSFYSKFCLYSYIPAFYLYYLAIIFMVIALSADHWRYTRIDYTKPGVTGYSKTILGVLSMRRIDHAVTNNTLRILESKYTYDSILKNEYCNGLVAAPADPKYQYHPDIWRQIDDVGTLNIREQGEFMAKYGRPIYDFLCIGIRTIEIESRTLLIAAIISSILYILQFCICITRTIYNKTSTGSGLYWWYETIFGGLWVLSWVSAIYALVSYGLGANHDHCVNKLGERIICPLGISVYLFIAYTIFNLLSYVFYVFYGISLRNGVAHDSVELENYPTFRWKLTTGANDTKAGV</sequence>
<keyword evidence="1" id="KW-0472">Membrane</keyword>
<name>A0A9W5TDL8_BABOV</name>
<dbReference type="EMBL" id="BLIY01000024">
    <property type="protein sequence ID" value="GFE55816.1"/>
    <property type="molecule type" value="Genomic_DNA"/>
</dbReference>
<dbReference type="AlphaFoldDB" id="A0A9W5TDL8"/>
<proteinExistence type="predicted"/>